<reference evidence="2" key="1">
    <citation type="submission" date="2021-03" db="EMBL/GenBank/DDBJ databases">
        <title>Draft genome sequence of rust myrtle Austropuccinia psidii MF-1, a brazilian biotype.</title>
        <authorList>
            <person name="Quecine M.C."/>
            <person name="Pachon D.M.R."/>
            <person name="Bonatelli M.L."/>
            <person name="Correr F.H."/>
            <person name="Franceschini L.M."/>
            <person name="Leite T.F."/>
            <person name="Margarido G.R.A."/>
            <person name="Almeida C.A."/>
            <person name="Ferrarezi J.A."/>
            <person name="Labate C.A."/>
        </authorList>
    </citation>
    <scope>NUCLEOTIDE SEQUENCE</scope>
    <source>
        <strain evidence="2">MF-1</strain>
    </source>
</reference>
<comment type="caution">
    <text evidence="2">The sequence shown here is derived from an EMBL/GenBank/DDBJ whole genome shotgun (WGS) entry which is preliminary data.</text>
</comment>
<protein>
    <submittedName>
        <fullName evidence="2">Uncharacterized protein</fullName>
    </submittedName>
</protein>
<dbReference type="AlphaFoldDB" id="A0A9Q3C4A6"/>
<dbReference type="Proteomes" id="UP000765509">
    <property type="component" value="Unassembled WGS sequence"/>
</dbReference>
<name>A0A9Q3C4A6_9BASI</name>
<dbReference type="OrthoDB" id="2505547at2759"/>
<evidence type="ECO:0000313" key="3">
    <source>
        <dbReference type="Proteomes" id="UP000765509"/>
    </source>
</evidence>
<sequence length="178" mass="19787">MSGSTRSKKAADTDDDENAKPLSNEEVFSLLDSLQSELSSLKSARLSDAAKMQLLQLAISPPPPAISPFSQSHVHSLAYDRFMQEPYRADDHSSHLQGNGSKFFKWVLGLNRVLCVALSSELLVDNLPSLLENRSPQENRAISHFIDVTLPPDFALCIRVVPSRTTEKEFFNTIKARC</sequence>
<feature type="region of interest" description="Disordered" evidence="1">
    <location>
        <begin position="1"/>
        <end position="23"/>
    </location>
</feature>
<evidence type="ECO:0000313" key="2">
    <source>
        <dbReference type="EMBL" id="MBW0478214.1"/>
    </source>
</evidence>
<accession>A0A9Q3C4A6</accession>
<keyword evidence="3" id="KW-1185">Reference proteome</keyword>
<dbReference type="EMBL" id="AVOT02005099">
    <property type="protein sequence ID" value="MBW0478214.1"/>
    <property type="molecule type" value="Genomic_DNA"/>
</dbReference>
<evidence type="ECO:0000256" key="1">
    <source>
        <dbReference type="SAM" id="MobiDB-lite"/>
    </source>
</evidence>
<organism evidence="2 3">
    <name type="scientific">Austropuccinia psidii MF-1</name>
    <dbReference type="NCBI Taxonomy" id="1389203"/>
    <lineage>
        <taxon>Eukaryota</taxon>
        <taxon>Fungi</taxon>
        <taxon>Dikarya</taxon>
        <taxon>Basidiomycota</taxon>
        <taxon>Pucciniomycotina</taxon>
        <taxon>Pucciniomycetes</taxon>
        <taxon>Pucciniales</taxon>
        <taxon>Sphaerophragmiaceae</taxon>
        <taxon>Austropuccinia</taxon>
    </lineage>
</organism>
<gene>
    <name evidence="2" type="ORF">O181_017929</name>
</gene>
<proteinExistence type="predicted"/>